<dbReference type="AlphaFoldDB" id="A0A4Y2VRC4"/>
<sequence length="183" mass="20438">MDCGRWNSEQWHRSTAWLGSVVSPEVRTYGLWSLEFSTVGPVHLARGQRKKNIQVARVHAAGLVGEQSSGTDLRRVACTNLGSSVRTHGLWSGGIPNIGTDLRRVAWRKRRVATGDHTLWTVVSENSEQPRQFLRRVVSKPPRSLETLYGLWSVEFQNGSTDHYGVAAENIMSPGVMLWASSR</sequence>
<comment type="caution">
    <text evidence="1">The sequence shown here is derived from an EMBL/GenBank/DDBJ whole genome shotgun (WGS) entry which is preliminary data.</text>
</comment>
<dbReference type="Proteomes" id="UP000499080">
    <property type="component" value="Unassembled WGS sequence"/>
</dbReference>
<evidence type="ECO:0000313" key="1">
    <source>
        <dbReference type="EMBL" id="GBO26277.1"/>
    </source>
</evidence>
<accession>A0A4Y2VRC4</accession>
<keyword evidence="2" id="KW-1185">Reference proteome</keyword>
<name>A0A4Y2VRC4_ARAVE</name>
<organism evidence="1 2">
    <name type="scientific">Araneus ventricosus</name>
    <name type="common">Orbweaver spider</name>
    <name type="synonym">Epeira ventricosa</name>
    <dbReference type="NCBI Taxonomy" id="182803"/>
    <lineage>
        <taxon>Eukaryota</taxon>
        <taxon>Metazoa</taxon>
        <taxon>Ecdysozoa</taxon>
        <taxon>Arthropoda</taxon>
        <taxon>Chelicerata</taxon>
        <taxon>Arachnida</taxon>
        <taxon>Araneae</taxon>
        <taxon>Araneomorphae</taxon>
        <taxon>Entelegynae</taxon>
        <taxon>Araneoidea</taxon>
        <taxon>Araneidae</taxon>
        <taxon>Araneus</taxon>
    </lineage>
</organism>
<gene>
    <name evidence="1" type="ORF">AVEN_144816_1</name>
</gene>
<reference evidence="1 2" key="1">
    <citation type="journal article" date="2019" name="Sci. Rep.">
        <title>Orb-weaving spider Araneus ventricosus genome elucidates the spidroin gene catalogue.</title>
        <authorList>
            <person name="Kono N."/>
            <person name="Nakamura H."/>
            <person name="Ohtoshi R."/>
            <person name="Moran D.A.P."/>
            <person name="Shinohara A."/>
            <person name="Yoshida Y."/>
            <person name="Fujiwara M."/>
            <person name="Mori M."/>
            <person name="Tomita M."/>
            <person name="Arakawa K."/>
        </authorList>
    </citation>
    <scope>NUCLEOTIDE SEQUENCE [LARGE SCALE GENOMIC DNA]</scope>
</reference>
<dbReference type="EMBL" id="BGPR01049291">
    <property type="protein sequence ID" value="GBO26277.1"/>
    <property type="molecule type" value="Genomic_DNA"/>
</dbReference>
<protein>
    <submittedName>
        <fullName evidence="1">Uncharacterized protein</fullName>
    </submittedName>
</protein>
<evidence type="ECO:0000313" key="2">
    <source>
        <dbReference type="Proteomes" id="UP000499080"/>
    </source>
</evidence>
<proteinExistence type="predicted"/>